<evidence type="ECO:0000313" key="3">
    <source>
        <dbReference type="Proteomes" id="UP000799441"/>
    </source>
</evidence>
<dbReference type="OrthoDB" id="3946577at2759"/>
<evidence type="ECO:0000256" key="1">
    <source>
        <dbReference type="SAM" id="MobiDB-lite"/>
    </source>
</evidence>
<dbReference type="EMBL" id="MU003769">
    <property type="protein sequence ID" value="KAF2725029.1"/>
    <property type="molecule type" value="Genomic_DNA"/>
</dbReference>
<feature type="compositionally biased region" description="Basic and acidic residues" evidence="1">
    <location>
        <begin position="170"/>
        <end position="199"/>
    </location>
</feature>
<feature type="compositionally biased region" description="Polar residues" evidence="1">
    <location>
        <begin position="70"/>
        <end position="81"/>
    </location>
</feature>
<keyword evidence="3" id="KW-1185">Reference proteome</keyword>
<feature type="region of interest" description="Disordered" evidence="1">
    <location>
        <begin position="1"/>
        <end position="271"/>
    </location>
</feature>
<dbReference type="AlphaFoldDB" id="A0A9P4QHL1"/>
<reference evidence="2" key="1">
    <citation type="journal article" date="2020" name="Stud. Mycol.">
        <title>101 Dothideomycetes genomes: a test case for predicting lifestyles and emergence of pathogens.</title>
        <authorList>
            <person name="Haridas S."/>
            <person name="Albert R."/>
            <person name="Binder M."/>
            <person name="Bloem J."/>
            <person name="Labutti K."/>
            <person name="Salamov A."/>
            <person name="Andreopoulos B."/>
            <person name="Baker S."/>
            <person name="Barry K."/>
            <person name="Bills G."/>
            <person name="Bluhm B."/>
            <person name="Cannon C."/>
            <person name="Castanera R."/>
            <person name="Culley D."/>
            <person name="Daum C."/>
            <person name="Ezra D."/>
            <person name="Gonzalez J."/>
            <person name="Henrissat B."/>
            <person name="Kuo A."/>
            <person name="Liang C."/>
            <person name="Lipzen A."/>
            <person name="Lutzoni F."/>
            <person name="Magnuson J."/>
            <person name="Mondo S."/>
            <person name="Nolan M."/>
            <person name="Ohm R."/>
            <person name="Pangilinan J."/>
            <person name="Park H.-J."/>
            <person name="Ramirez L."/>
            <person name="Alfaro M."/>
            <person name="Sun H."/>
            <person name="Tritt A."/>
            <person name="Yoshinaga Y."/>
            <person name="Zwiers L.-H."/>
            <person name="Turgeon B."/>
            <person name="Goodwin S."/>
            <person name="Spatafora J."/>
            <person name="Crous P."/>
            <person name="Grigoriev I."/>
        </authorList>
    </citation>
    <scope>NUCLEOTIDE SEQUENCE</scope>
    <source>
        <strain evidence="2">CBS 116435</strain>
    </source>
</reference>
<protein>
    <submittedName>
        <fullName evidence="2">Uncharacterized protein</fullName>
    </submittedName>
</protein>
<organism evidence="2 3">
    <name type="scientific">Polychaeton citri CBS 116435</name>
    <dbReference type="NCBI Taxonomy" id="1314669"/>
    <lineage>
        <taxon>Eukaryota</taxon>
        <taxon>Fungi</taxon>
        <taxon>Dikarya</taxon>
        <taxon>Ascomycota</taxon>
        <taxon>Pezizomycotina</taxon>
        <taxon>Dothideomycetes</taxon>
        <taxon>Dothideomycetidae</taxon>
        <taxon>Capnodiales</taxon>
        <taxon>Capnodiaceae</taxon>
        <taxon>Polychaeton</taxon>
    </lineage>
</organism>
<sequence>MSHTAAPDSVANSVPQDPLPAGTEPTATEQERSGSVVETVKSYLGLGGSSTGTGFPAETSETSETSGTSLADQNTTDTTKSYLGLGGSSTGTGFPAETSETSSTSLAGQNTTDTTKSDLGLGGSSAATGTNVTADTSGDPLVSEGTTSGSTQVDEGTTDTTQHGDSMAQEMKDATGTHDPAQKEAIQETEERKAEDPTHKPPQGAGEANKGVSGGRSGGLENRSAIPTAGGEQLGEKHWGESKKIPDNPPLQESAGVSSSDGQPTGKTGQE</sequence>
<feature type="compositionally biased region" description="Polar residues" evidence="1">
    <location>
        <begin position="255"/>
        <end position="271"/>
    </location>
</feature>
<name>A0A9P4QHL1_9PEZI</name>
<feature type="compositionally biased region" description="Polar residues" evidence="1">
    <location>
        <begin position="125"/>
        <end position="136"/>
    </location>
</feature>
<gene>
    <name evidence="2" type="ORF">K431DRAFT_117354</name>
</gene>
<proteinExistence type="predicted"/>
<accession>A0A9P4QHL1</accession>
<dbReference type="Proteomes" id="UP000799441">
    <property type="component" value="Unassembled WGS sequence"/>
</dbReference>
<feature type="compositionally biased region" description="Polar residues" evidence="1">
    <location>
        <begin position="144"/>
        <end position="164"/>
    </location>
</feature>
<comment type="caution">
    <text evidence="2">The sequence shown here is derived from an EMBL/GenBank/DDBJ whole genome shotgun (WGS) entry which is preliminary data.</text>
</comment>
<feature type="compositionally biased region" description="Basic and acidic residues" evidence="1">
    <location>
        <begin position="234"/>
        <end position="246"/>
    </location>
</feature>
<feature type="compositionally biased region" description="Low complexity" evidence="1">
    <location>
        <begin position="52"/>
        <end position="69"/>
    </location>
</feature>
<evidence type="ECO:0000313" key="2">
    <source>
        <dbReference type="EMBL" id="KAF2725029.1"/>
    </source>
</evidence>
<feature type="compositionally biased region" description="Low complexity" evidence="1">
    <location>
        <begin position="91"/>
        <end position="105"/>
    </location>
</feature>